<keyword evidence="7" id="KW-1185">Reference proteome</keyword>
<evidence type="ECO:0000313" key="6">
    <source>
        <dbReference type="EMBL" id="MFD0945076.1"/>
    </source>
</evidence>
<evidence type="ECO:0000256" key="3">
    <source>
        <dbReference type="ARBA" id="ARBA00023235"/>
    </source>
</evidence>
<keyword evidence="4" id="KW-0732">Signal</keyword>
<keyword evidence="2" id="KW-0697">Rotamase</keyword>
<organism evidence="6 7">
    <name type="scientific">Sphingomonas canadensis</name>
    <dbReference type="NCBI Taxonomy" id="1219257"/>
    <lineage>
        <taxon>Bacteria</taxon>
        <taxon>Pseudomonadati</taxon>
        <taxon>Pseudomonadota</taxon>
        <taxon>Alphaproteobacteria</taxon>
        <taxon>Sphingomonadales</taxon>
        <taxon>Sphingomonadaceae</taxon>
        <taxon>Sphingomonas</taxon>
    </lineage>
</organism>
<evidence type="ECO:0000256" key="1">
    <source>
        <dbReference type="ARBA" id="ARBA00013194"/>
    </source>
</evidence>
<dbReference type="Pfam" id="PF00160">
    <property type="entry name" value="Pro_isomerase"/>
    <property type="match status" value="1"/>
</dbReference>
<dbReference type="EC" id="5.2.1.8" evidence="1"/>
<evidence type="ECO:0000256" key="2">
    <source>
        <dbReference type="ARBA" id="ARBA00023110"/>
    </source>
</evidence>
<sequence length="292" mass="31388">MFALSALGAFAALPPAPPAAAQTAPAPAAPAPIEADWHDIPDSEILVITLSGGRQVFVRLAPRYAPGHVANIRRLAAEGWWDGTAIYRAQDNYVAQWGDPTDAKPLPPLVIENPPAEYEWPQYDGVAGMSRPDPYAPRTGFSADGWPLGTDGKASWLTHCYGMVGVARDNPPSTGSGAALYAVIGHAPRHLDRNIALVGRVIQGIDLLSTLPRGREALGLYSTAAEQTPILSVRLASQLPEDERPRFQYRATDNPRFAAFIAARENRAEAFFVRPAGGADICNVDPGVRRLR</sequence>
<dbReference type="PANTHER" id="PTHR43246">
    <property type="entry name" value="PEPTIDYL-PROLYL CIS-TRANS ISOMERASE CYP38, CHLOROPLASTIC"/>
    <property type="match status" value="1"/>
</dbReference>
<reference evidence="7" key="1">
    <citation type="journal article" date="2019" name="Int. J. Syst. Evol. Microbiol.">
        <title>The Global Catalogue of Microorganisms (GCM) 10K type strain sequencing project: providing services to taxonomists for standard genome sequencing and annotation.</title>
        <authorList>
            <consortium name="The Broad Institute Genomics Platform"/>
            <consortium name="The Broad Institute Genome Sequencing Center for Infectious Disease"/>
            <person name="Wu L."/>
            <person name="Ma J."/>
        </authorList>
    </citation>
    <scope>NUCLEOTIDE SEQUENCE [LARGE SCALE GENOMIC DNA]</scope>
    <source>
        <strain evidence="7">CCUG 62982</strain>
    </source>
</reference>
<evidence type="ECO:0000256" key="4">
    <source>
        <dbReference type="SAM" id="SignalP"/>
    </source>
</evidence>
<evidence type="ECO:0000259" key="5">
    <source>
        <dbReference type="PROSITE" id="PS50072"/>
    </source>
</evidence>
<dbReference type="SUPFAM" id="SSF50891">
    <property type="entry name" value="Cyclophilin-like"/>
    <property type="match status" value="1"/>
</dbReference>
<feature type="signal peptide" evidence="4">
    <location>
        <begin position="1"/>
        <end position="21"/>
    </location>
</feature>
<protein>
    <recommendedName>
        <fullName evidence="1">peptidylprolyl isomerase</fullName>
        <ecNumber evidence="1">5.2.1.8</ecNumber>
    </recommendedName>
</protein>
<dbReference type="PROSITE" id="PS50072">
    <property type="entry name" value="CSA_PPIASE_2"/>
    <property type="match status" value="1"/>
</dbReference>
<dbReference type="InterPro" id="IPR002130">
    <property type="entry name" value="Cyclophilin-type_PPIase_dom"/>
</dbReference>
<name>A0ABW3H0U2_9SPHN</name>
<dbReference type="EMBL" id="JBHTJG010000001">
    <property type="protein sequence ID" value="MFD0945076.1"/>
    <property type="molecule type" value="Genomic_DNA"/>
</dbReference>
<dbReference type="Gene3D" id="2.40.100.10">
    <property type="entry name" value="Cyclophilin-like"/>
    <property type="match status" value="1"/>
</dbReference>
<evidence type="ECO:0000313" key="7">
    <source>
        <dbReference type="Proteomes" id="UP001596977"/>
    </source>
</evidence>
<feature type="domain" description="PPIase cyclophilin-type" evidence="5">
    <location>
        <begin position="55"/>
        <end position="237"/>
    </location>
</feature>
<dbReference type="InterPro" id="IPR044665">
    <property type="entry name" value="E_coli_cyclophilin_A-like"/>
</dbReference>
<comment type="caution">
    <text evidence="6">The sequence shown here is derived from an EMBL/GenBank/DDBJ whole genome shotgun (WGS) entry which is preliminary data.</text>
</comment>
<accession>A0ABW3H0U2</accession>
<dbReference type="GO" id="GO:0003755">
    <property type="term" value="F:peptidyl-prolyl cis-trans isomerase activity"/>
    <property type="evidence" value="ECO:0007669"/>
    <property type="project" value="UniProtKB-EC"/>
</dbReference>
<proteinExistence type="predicted"/>
<dbReference type="RefSeq" id="WP_264942657.1">
    <property type="nucleotide sequence ID" value="NZ_JAPDRA010000001.1"/>
</dbReference>
<dbReference type="InterPro" id="IPR029000">
    <property type="entry name" value="Cyclophilin-like_dom_sf"/>
</dbReference>
<keyword evidence="3 6" id="KW-0413">Isomerase</keyword>
<dbReference type="Proteomes" id="UP001596977">
    <property type="component" value="Unassembled WGS sequence"/>
</dbReference>
<gene>
    <name evidence="6" type="ORF">ACFQ1E_01865</name>
</gene>
<feature type="chain" id="PRO_5045693524" description="peptidylprolyl isomerase" evidence="4">
    <location>
        <begin position="22"/>
        <end position="292"/>
    </location>
</feature>